<dbReference type="EMBL" id="RHHR01000036">
    <property type="protein sequence ID" value="RNB69914.1"/>
    <property type="molecule type" value="Genomic_DNA"/>
</dbReference>
<name>A0A3M8C2P0_9BACL</name>
<dbReference type="AlphaFoldDB" id="A0A3M8C2P0"/>
<evidence type="ECO:0000313" key="3">
    <source>
        <dbReference type="Proteomes" id="UP000282028"/>
    </source>
</evidence>
<keyword evidence="3" id="KW-1185">Reference proteome</keyword>
<proteinExistence type="predicted"/>
<organism evidence="2 3">
    <name type="scientific">Brevibacillus invocatus</name>
    <dbReference type="NCBI Taxonomy" id="173959"/>
    <lineage>
        <taxon>Bacteria</taxon>
        <taxon>Bacillati</taxon>
        <taxon>Bacillota</taxon>
        <taxon>Bacilli</taxon>
        <taxon>Bacillales</taxon>
        <taxon>Paenibacillaceae</taxon>
        <taxon>Brevibacillus</taxon>
    </lineage>
</organism>
<gene>
    <name evidence="2" type="ORF">EDM52_18245</name>
</gene>
<accession>A0A3M8C2P0</accession>
<keyword evidence="1" id="KW-1133">Transmembrane helix</keyword>
<protein>
    <submittedName>
        <fullName evidence="2">Uncharacterized protein</fullName>
    </submittedName>
</protein>
<dbReference type="RefSeq" id="WP_122910385.1">
    <property type="nucleotide sequence ID" value="NZ_CBCSBE010000013.1"/>
</dbReference>
<keyword evidence="1" id="KW-0472">Membrane</keyword>
<feature type="transmembrane region" description="Helical" evidence="1">
    <location>
        <begin position="6"/>
        <end position="23"/>
    </location>
</feature>
<keyword evidence="1" id="KW-0812">Transmembrane</keyword>
<evidence type="ECO:0000256" key="1">
    <source>
        <dbReference type="SAM" id="Phobius"/>
    </source>
</evidence>
<feature type="transmembrane region" description="Helical" evidence="1">
    <location>
        <begin position="57"/>
        <end position="82"/>
    </location>
</feature>
<comment type="caution">
    <text evidence="2">The sequence shown here is derived from an EMBL/GenBank/DDBJ whole genome shotgun (WGS) entry which is preliminary data.</text>
</comment>
<dbReference type="Proteomes" id="UP000282028">
    <property type="component" value="Unassembled WGS sequence"/>
</dbReference>
<sequence length="103" mass="11851">MVVWLTSLFIKISLYLYVAVIALTHTFELHDHKPFTFSMTAMMIGLSLFMVKTKTELAHLLLHGEIVFLFITELIPATYLLVDWVRVRKTPGQSSTETDNVQH</sequence>
<reference evidence="2 3" key="1">
    <citation type="submission" date="2018-10" db="EMBL/GenBank/DDBJ databases">
        <title>Phylogenomics of Brevibacillus.</title>
        <authorList>
            <person name="Dunlap C."/>
        </authorList>
    </citation>
    <scope>NUCLEOTIDE SEQUENCE [LARGE SCALE GENOMIC DNA]</scope>
    <source>
        <strain evidence="2 3">JCM 12215</strain>
    </source>
</reference>
<feature type="transmembrane region" description="Helical" evidence="1">
    <location>
        <begin position="35"/>
        <end position="51"/>
    </location>
</feature>
<evidence type="ECO:0000313" key="2">
    <source>
        <dbReference type="EMBL" id="RNB69914.1"/>
    </source>
</evidence>
<dbReference type="OrthoDB" id="2663238at2"/>